<evidence type="ECO:0000256" key="2">
    <source>
        <dbReference type="SAM" id="Phobius"/>
    </source>
</evidence>
<keyword evidence="2" id="KW-1133">Transmembrane helix</keyword>
<feature type="compositionally biased region" description="Basic and acidic residues" evidence="1">
    <location>
        <begin position="107"/>
        <end position="120"/>
    </location>
</feature>
<accession>A0A4R5XGC7</accession>
<dbReference type="VEuPathDB" id="FungiDB:BD410DRAFT_798593"/>
<keyword evidence="2" id="KW-0812">Transmembrane</keyword>
<evidence type="ECO:0000313" key="3">
    <source>
        <dbReference type="EMBL" id="TDL30211.1"/>
    </source>
</evidence>
<dbReference type="EMBL" id="ML170156">
    <property type="protein sequence ID" value="TDL30211.1"/>
    <property type="molecule type" value="Genomic_DNA"/>
</dbReference>
<gene>
    <name evidence="3" type="ORF">BD410DRAFT_798593</name>
</gene>
<dbReference type="AlphaFoldDB" id="A0A4R5XGC7"/>
<feature type="region of interest" description="Disordered" evidence="1">
    <location>
        <begin position="208"/>
        <end position="227"/>
    </location>
</feature>
<feature type="region of interest" description="Disordered" evidence="1">
    <location>
        <begin position="107"/>
        <end position="154"/>
    </location>
</feature>
<feature type="compositionally biased region" description="Low complexity" evidence="1">
    <location>
        <begin position="133"/>
        <end position="154"/>
    </location>
</feature>
<organism evidence="3 4">
    <name type="scientific">Rickenella mellea</name>
    <dbReference type="NCBI Taxonomy" id="50990"/>
    <lineage>
        <taxon>Eukaryota</taxon>
        <taxon>Fungi</taxon>
        <taxon>Dikarya</taxon>
        <taxon>Basidiomycota</taxon>
        <taxon>Agaricomycotina</taxon>
        <taxon>Agaricomycetes</taxon>
        <taxon>Hymenochaetales</taxon>
        <taxon>Rickenellaceae</taxon>
        <taxon>Rickenella</taxon>
    </lineage>
</organism>
<feature type="transmembrane region" description="Helical" evidence="2">
    <location>
        <begin position="78"/>
        <end position="97"/>
    </location>
</feature>
<proteinExistence type="predicted"/>
<sequence>MLVIKIFQSDGGLEPGRRVWVAESGMGGENKETMATATVSSEGWQHPLLDNHLLRGGIDSVHTDATTKTRRPRLRPRPTLAVSTAYTIAIAFAFAIICAIERRDELPNPNSEAKRQDRWLKNHKRRSDGDEMTSSSNQQQQQSQSTTATYDQQTARSGLGVLTHREARLPGPGPVPVSGSISATIVCTSPGIPITMSTRSCASDSTPAACKTTSTTQAWPPVPATPKRRRNEDIIQHRRHRYRHHSHSAFTRTRDEHGHETQMSARKDSAKPPTLQMGYEMGNKGYWWWKGSRVQRCGEVKAQYIYFYVPYIYL</sequence>
<feature type="compositionally biased region" description="Basic and acidic residues" evidence="1">
    <location>
        <begin position="252"/>
        <end position="270"/>
    </location>
</feature>
<keyword evidence="2" id="KW-0472">Membrane</keyword>
<evidence type="ECO:0000313" key="4">
    <source>
        <dbReference type="Proteomes" id="UP000294933"/>
    </source>
</evidence>
<dbReference type="Proteomes" id="UP000294933">
    <property type="component" value="Unassembled WGS sequence"/>
</dbReference>
<keyword evidence="4" id="KW-1185">Reference proteome</keyword>
<reference evidence="3 4" key="1">
    <citation type="submission" date="2018-06" db="EMBL/GenBank/DDBJ databases">
        <title>A transcriptomic atlas of mushroom development highlights an independent origin of complex multicellularity.</title>
        <authorList>
            <consortium name="DOE Joint Genome Institute"/>
            <person name="Krizsan K."/>
            <person name="Almasi E."/>
            <person name="Merenyi Z."/>
            <person name="Sahu N."/>
            <person name="Viragh M."/>
            <person name="Koszo T."/>
            <person name="Mondo S."/>
            <person name="Kiss B."/>
            <person name="Balint B."/>
            <person name="Kues U."/>
            <person name="Barry K."/>
            <person name="Hegedus J.C."/>
            <person name="Henrissat B."/>
            <person name="Johnson J."/>
            <person name="Lipzen A."/>
            <person name="Ohm R."/>
            <person name="Nagy I."/>
            <person name="Pangilinan J."/>
            <person name="Yan J."/>
            <person name="Xiong Y."/>
            <person name="Grigoriev I.V."/>
            <person name="Hibbett D.S."/>
            <person name="Nagy L.G."/>
        </authorList>
    </citation>
    <scope>NUCLEOTIDE SEQUENCE [LARGE SCALE GENOMIC DNA]</scope>
    <source>
        <strain evidence="3 4">SZMC22713</strain>
    </source>
</reference>
<feature type="compositionally biased region" description="Polar residues" evidence="1">
    <location>
        <begin position="208"/>
        <end position="218"/>
    </location>
</feature>
<protein>
    <submittedName>
        <fullName evidence="3">Uncharacterized protein</fullName>
    </submittedName>
</protein>
<feature type="region of interest" description="Disordered" evidence="1">
    <location>
        <begin position="240"/>
        <end position="274"/>
    </location>
</feature>
<name>A0A4R5XGC7_9AGAM</name>
<evidence type="ECO:0000256" key="1">
    <source>
        <dbReference type="SAM" id="MobiDB-lite"/>
    </source>
</evidence>